<feature type="domain" description="Response regulatory" evidence="2">
    <location>
        <begin position="69"/>
        <end position="182"/>
    </location>
</feature>
<organism evidence="3">
    <name type="scientific">marine sediment metagenome</name>
    <dbReference type="NCBI Taxonomy" id="412755"/>
    <lineage>
        <taxon>unclassified sequences</taxon>
        <taxon>metagenomes</taxon>
        <taxon>ecological metagenomes</taxon>
    </lineage>
</organism>
<feature type="transmembrane region" description="Helical" evidence="1">
    <location>
        <begin position="79"/>
        <end position="97"/>
    </location>
</feature>
<dbReference type="SMART" id="SM00831">
    <property type="entry name" value="Cation_ATPase_N"/>
    <property type="match status" value="1"/>
</dbReference>
<keyword evidence="1" id="KW-0812">Transmembrane</keyword>
<gene>
    <name evidence="3" type="ORF">S06H3_06494</name>
</gene>
<feature type="transmembrane region" description="Helical" evidence="1">
    <location>
        <begin position="57"/>
        <end position="73"/>
    </location>
</feature>
<comment type="caution">
    <text evidence="3">The sequence shown here is derived from an EMBL/GenBank/DDBJ whole genome shotgun (WGS) entry which is preliminary data.</text>
</comment>
<dbReference type="InterPro" id="IPR011006">
    <property type="entry name" value="CheY-like_superfamily"/>
</dbReference>
<dbReference type="Pfam" id="PF00072">
    <property type="entry name" value="Response_reg"/>
    <property type="match status" value="1"/>
</dbReference>
<dbReference type="SUPFAM" id="SSF52172">
    <property type="entry name" value="CheY-like"/>
    <property type="match status" value="1"/>
</dbReference>
<keyword evidence="1" id="KW-0472">Membrane</keyword>
<sequence length="185" mass="20549">DWHCKSIEDIFQTLSSSKQGLSIEEAKKRILSYGPNTIKQVKKRTVLQMVFDQFKDFMILVLIAAAVVSGVIGEPKDTIAILVIVILNAVIGFVQEYRAEKAIEKYKECQPDLTTMDIIMPDMSGAEAIKEIKKIDPDAKILVISAMGQRAILDEVVRAGAADYVIKPFPSARILEAIERIVGKE</sequence>
<dbReference type="SUPFAM" id="SSF81665">
    <property type="entry name" value="Calcium ATPase, transmembrane domain M"/>
    <property type="match status" value="1"/>
</dbReference>
<dbReference type="AlphaFoldDB" id="X1LG73"/>
<evidence type="ECO:0000313" key="3">
    <source>
        <dbReference type="EMBL" id="GAH93138.1"/>
    </source>
</evidence>
<dbReference type="Pfam" id="PF00690">
    <property type="entry name" value="Cation_ATPase_N"/>
    <property type="match status" value="1"/>
</dbReference>
<dbReference type="Gene3D" id="3.20.20.70">
    <property type="entry name" value="Aldolase class I"/>
    <property type="match status" value="1"/>
</dbReference>
<dbReference type="InterPro" id="IPR023298">
    <property type="entry name" value="ATPase_P-typ_TM_dom_sf"/>
</dbReference>
<keyword evidence="1" id="KW-1133">Transmembrane helix</keyword>
<dbReference type="PANTHER" id="PTHR42861">
    <property type="entry name" value="CALCIUM-TRANSPORTING ATPASE"/>
    <property type="match status" value="1"/>
</dbReference>
<dbReference type="GO" id="GO:0000160">
    <property type="term" value="P:phosphorelay signal transduction system"/>
    <property type="evidence" value="ECO:0007669"/>
    <property type="project" value="InterPro"/>
</dbReference>
<evidence type="ECO:0000256" key="1">
    <source>
        <dbReference type="SAM" id="Phobius"/>
    </source>
</evidence>
<protein>
    <recommendedName>
        <fullName evidence="2">Response regulatory domain-containing protein</fullName>
    </recommendedName>
</protein>
<reference evidence="3" key="1">
    <citation type="journal article" date="2014" name="Front. Microbiol.">
        <title>High frequency of phylogenetically diverse reductive dehalogenase-homologous genes in deep subseafloor sedimentary metagenomes.</title>
        <authorList>
            <person name="Kawai M."/>
            <person name="Futagami T."/>
            <person name="Toyoda A."/>
            <person name="Takaki Y."/>
            <person name="Nishi S."/>
            <person name="Hori S."/>
            <person name="Arai W."/>
            <person name="Tsubouchi T."/>
            <person name="Morono Y."/>
            <person name="Uchiyama I."/>
            <person name="Ito T."/>
            <person name="Fujiyama A."/>
            <person name="Inagaki F."/>
            <person name="Takami H."/>
        </authorList>
    </citation>
    <scope>NUCLEOTIDE SEQUENCE</scope>
    <source>
        <strain evidence="3">Expedition CK06-06</strain>
    </source>
</reference>
<name>X1LG73_9ZZZZ</name>
<dbReference type="InterPro" id="IPR013785">
    <property type="entry name" value="Aldolase_TIM"/>
</dbReference>
<dbReference type="SMART" id="SM00448">
    <property type="entry name" value="REC"/>
    <property type="match status" value="1"/>
</dbReference>
<dbReference type="PROSITE" id="PS50110">
    <property type="entry name" value="RESPONSE_REGULATORY"/>
    <property type="match status" value="1"/>
</dbReference>
<evidence type="ECO:0000259" key="2">
    <source>
        <dbReference type="PROSITE" id="PS50110"/>
    </source>
</evidence>
<accession>X1LG73</accession>
<proteinExistence type="predicted"/>
<dbReference type="InterPro" id="IPR001789">
    <property type="entry name" value="Sig_transdc_resp-reg_receiver"/>
</dbReference>
<dbReference type="InterPro" id="IPR004014">
    <property type="entry name" value="ATPase_P-typ_cation-transptr_N"/>
</dbReference>
<feature type="non-terminal residue" evidence="3">
    <location>
        <position position="1"/>
    </location>
</feature>
<dbReference type="EMBL" id="BARV01002530">
    <property type="protein sequence ID" value="GAH93138.1"/>
    <property type="molecule type" value="Genomic_DNA"/>
</dbReference>